<dbReference type="RefSeq" id="WP_093376087.1">
    <property type="nucleotide sequence ID" value="NZ_BNAN01000002.1"/>
</dbReference>
<dbReference type="Pfam" id="PF01553">
    <property type="entry name" value="Acyltransferase"/>
    <property type="match status" value="1"/>
</dbReference>
<dbReference type="EMBL" id="FONZ01000002">
    <property type="protein sequence ID" value="SFF01141.1"/>
    <property type="molecule type" value="Genomic_DNA"/>
</dbReference>
<evidence type="ECO:0000313" key="6">
    <source>
        <dbReference type="Proteomes" id="UP000198520"/>
    </source>
</evidence>
<organism evidence="5 6">
    <name type="scientific">Flavimobilis marinus</name>
    <dbReference type="NCBI Taxonomy" id="285351"/>
    <lineage>
        <taxon>Bacteria</taxon>
        <taxon>Bacillati</taxon>
        <taxon>Actinomycetota</taxon>
        <taxon>Actinomycetes</taxon>
        <taxon>Micrococcales</taxon>
        <taxon>Jonesiaceae</taxon>
        <taxon>Flavimobilis</taxon>
    </lineage>
</organism>
<evidence type="ECO:0000256" key="2">
    <source>
        <dbReference type="ARBA" id="ARBA00023315"/>
    </source>
</evidence>
<evidence type="ECO:0000259" key="4">
    <source>
        <dbReference type="SMART" id="SM00563"/>
    </source>
</evidence>
<dbReference type="OrthoDB" id="9808424at2"/>
<dbReference type="STRING" id="285351.SAMN04488035_1167"/>
<proteinExistence type="predicted"/>
<reference evidence="6" key="1">
    <citation type="submission" date="2016-10" db="EMBL/GenBank/DDBJ databases">
        <authorList>
            <person name="Varghese N."/>
            <person name="Submissions S."/>
        </authorList>
    </citation>
    <scope>NUCLEOTIDE SEQUENCE [LARGE SCALE GENOMIC DNA]</scope>
    <source>
        <strain evidence="6">DSM 19083</strain>
    </source>
</reference>
<keyword evidence="2 5" id="KW-0012">Acyltransferase</keyword>
<dbReference type="SUPFAM" id="SSF69593">
    <property type="entry name" value="Glycerol-3-phosphate (1)-acyltransferase"/>
    <property type="match status" value="1"/>
</dbReference>
<dbReference type="AlphaFoldDB" id="A0A1I2F9D3"/>
<sequence>MATADRGVRWGHRIGRFLAHGLWSTRVVGAQHVPTDGPVVLAANHTGVIDGPLVVGVSPRPVRMLVKEAAFRGVVGAILRRTGQIPVDATGRSALAAALEVLRGGGVVGIFPEGSRGRGDLSSARAGAAWLALGSGATIVPVAVLGTRRTGEGVNHVPGPRRRLHVEFGPGLTVERRPGTSGRVALEEANEAVRVALAEVVTRATRRTGVPLPEDGPATPGAAGS</sequence>
<keyword evidence="1 5" id="KW-0808">Transferase</keyword>
<dbReference type="GO" id="GO:0005886">
    <property type="term" value="C:plasma membrane"/>
    <property type="evidence" value="ECO:0007669"/>
    <property type="project" value="TreeGrafter"/>
</dbReference>
<dbReference type="CDD" id="cd07989">
    <property type="entry name" value="LPLAT_AGPAT-like"/>
    <property type="match status" value="1"/>
</dbReference>
<dbReference type="GO" id="GO:0006654">
    <property type="term" value="P:phosphatidic acid biosynthetic process"/>
    <property type="evidence" value="ECO:0007669"/>
    <property type="project" value="TreeGrafter"/>
</dbReference>
<feature type="region of interest" description="Disordered" evidence="3">
    <location>
        <begin position="206"/>
        <end position="225"/>
    </location>
</feature>
<gene>
    <name evidence="5" type="ORF">SAMN04488035_1167</name>
</gene>
<keyword evidence="6" id="KW-1185">Reference proteome</keyword>
<evidence type="ECO:0000256" key="1">
    <source>
        <dbReference type="ARBA" id="ARBA00022679"/>
    </source>
</evidence>
<dbReference type="PANTHER" id="PTHR10434">
    <property type="entry name" value="1-ACYL-SN-GLYCEROL-3-PHOSPHATE ACYLTRANSFERASE"/>
    <property type="match status" value="1"/>
</dbReference>
<evidence type="ECO:0000313" key="5">
    <source>
        <dbReference type="EMBL" id="SFF01141.1"/>
    </source>
</evidence>
<dbReference type="Proteomes" id="UP000198520">
    <property type="component" value="Unassembled WGS sequence"/>
</dbReference>
<dbReference type="PANTHER" id="PTHR10434:SF11">
    <property type="entry name" value="1-ACYL-SN-GLYCEROL-3-PHOSPHATE ACYLTRANSFERASE"/>
    <property type="match status" value="1"/>
</dbReference>
<dbReference type="GO" id="GO:0003841">
    <property type="term" value="F:1-acylglycerol-3-phosphate O-acyltransferase activity"/>
    <property type="evidence" value="ECO:0007669"/>
    <property type="project" value="TreeGrafter"/>
</dbReference>
<dbReference type="InterPro" id="IPR002123">
    <property type="entry name" value="Plipid/glycerol_acylTrfase"/>
</dbReference>
<evidence type="ECO:0000256" key="3">
    <source>
        <dbReference type="SAM" id="MobiDB-lite"/>
    </source>
</evidence>
<protein>
    <submittedName>
        <fullName evidence="5">1-acyl-sn-glycerol-3-phosphate acyltransferase</fullName>
    </submittedName>
</protein>
<dbReference type="SMART" id="SM00563">
    <property type="entry name" value="PlsC"/>
    <property type="match status" value="1"/>
</dbReference>
<name>A0A1I2F9D3_9MICO</name>
<accession>A0A1I2F9D3</accession>
<feature type="domain" description="Phospholipid/glycerol acyltransferase" evidence="4">
    <location>
        <begin position="39"/>
        <end position="147"/>
    </location>
</feature>